<organism evidence="1 2">
    <name type="scientific">Telmatocola sphagniphila</name>
    <dbReference type="NCBI Taxonomy" id="1123043"/>
    <lineage>
        <taxon>Bacteria</taxon>
        <taxon>Pseudomonadati</taxon>
        <taxon>Planctomycetota</taxon>
        <taxon>Planctomycetia</taxon>
        <taxon>Gemmatales</taxon>
        <taxon>Gemmataceae</taxon>
    </lineage>
</organism>
<evidence type="ECO:0000313" key="2">
    <source>
        <dbReference type="Proteomes" id="UP000676194"/>
    </source>
</evidence>
<name>A0A8E6B7K5_9BACT</name>
<dbReference type="EMBL" id="CP074694">
    <property type="protein sequence ID" value="QVL32013.1"/>
    <property type="molecule type" value="Genomic_DNA"/>
</dbReference>
<gene>
    <name evidence="1" type="ORF">KIH39_24785</name>
</gene>
<accession>A0A8E6B7K5</accession>
<dbReference type="KEGG" id="tsph:KIH39_24785"/>
<reference evidence="1" key="1">
    <citation type="submission" date="2021-05" db="EMBL/GenBank/DDBJ databases">
        <title>Complete genome sequence of the cellulolytic planctomycete Telmatocola sphagniphila SP2T and characterization of the first cellulase from planctomycetes.</title>
        <authorList>
            <person name="Rakitin A.L."/>
            <person name="Beletsky A.V."/>
            <person name="Naumoff D.G."/>
            <person name="Kulichevskaya I.S."/>
            <person name="Mardanov A.V."/>
            <person name="Ravin N.V."/>
            <person name="Dedysh S.N."/>
        </authorList>
    </citation>
    <scope>NUCLEOTIDE SEQUENCE</scope>
    <source>
        <strain evidence="1">SP2T</strain>
    </source>
</reference>
<sequence length="439" mass="49126">MRAWLLIGLFSLPLIYPDHASAQKHSLIENPKVGECFKIELDTKIKGVLKVTREGKPLEIPVDAQSTHIYFEKTLKDLNGLTCKTARRYEKADSSATIGNDPIRRTLRPERSLIVAQRINDQHLCYSPGGPLTRPELEVTQDHFDTLHLTGLLPNKEVEIGDTWSIRSACVQSFCQFDGLIDQNLKGTFKEVKEGLAILRIVGDASGIEAGAQVKQAIDATVEYDLLKSRIVKLTWNQNDERDQGPVSPIASLKCNITVKREYLSVEPKELNPAALVGVPAEDDPPGLLKTLSVKDLKGRYTFLHSRDWSVVSQTEEHCILRLLNRGEFLVQATILPWEKLAPGKKIEIEDFKQAIMGSKAWKFEEILDAGQVASDDDRWIYRIVARGDMDGLKVIQGYYMIVSPQGDHLLATFTTRAANANKIGTKDVELANAIEFKK</sequence>
<dbReference type="AlphaFoldDB" id="A0A8E6B7K5"/>
<dbReference type="RefSeq" id="WP_213496569.1">
    <property type="nucleotide sequence ID" value="NZ_CP074694.1"/>
</dbReference>
<protein>
    <submittedName>
        <fullName evidence="1">Uncharacterized protein</fullName>
    </submittedName>
</protein>
<keyword evidence="2" id="KW-1185">Reference proteome</keyword>
<dbReference type="Proteomes" id="UP000676194">
    <property type="component" value="Chromosome"/>
</dbReference>
<proteinExistence type="predicted"/>
<evidence type="ECO:0000313" key="1">
    <source>
        <dbReference type="EMBL" id="QVL32013.1"/>
    </source>
</evidence>